<protein>
    <submittedName>
        <fullName evidence="4">TLP18.3, Psb32 and MOLO-1 founding protein of phosphatase</fullName>
    </submittedName>
</protein>
<evidence type="ECO:0000313" key="5">
    <source>
        <dbReference type="Proteomes" id="UP000199417"/>
    </source>
</evidence>
<accession>A0A1G6X3K0</accession>
<proteinExistence type="predicted"/>
<evidence type="ECO:0000256" key="1">
    <source>
        <dbReference type="SAM" id="Coils"/>
    </source>
</evidence>
<reference evidence="4 5" key="1">
    <citation type="submission" date="2016-10" db="EMBL/GenBank/DDBJ databases">
        <authorList>
            <person name="de Groot N.N."/>
        </authorList>
    </citation>
    <scope>NUCLEOTIDE SEQUENCE [LARGE SCALE GENOMIC DNA]</scope>
    <source>
        <strain evidence="4 5">JCM 11308</strain>
    </source>
</reference>
<sequence>MAFAQPRARARHADHRAGFARFSLAAVLTTVAALLGLLTLPGLAAAEAPFRMPGQISDRIGVLDDTQRADVRSALDTLFDEQHVQLWVAYVSSFDGMDADSWAAKTAQTSGLGSQDVLLAIATDDRAYAFDAPSDLKNVTSSELDSIERDGIVPALREDDWSGAAIAAAGGLSDAMSSSGSSGTAKYLLVGGAVVIVGAGGTVLYTRRKKKDRIRAGVDAARDVDWTDPVAVAALPLTTLDARAREVLVETDNAVRTSEEELNLATGEFGEHATAPFTAAFESAKAALASAFTIRQRLDDDVPETPEQQRDMLVTLISTCSKADAELNSQVAEFDGMRDLLIDAPARLDALTQQVVELTVRIPASETVLDGLRTEFPAPLLAPVAENVTLARQQLAFADQNITAGRAATALPAGKQGPAVTAIRAAEGAVTQVRDLLDGVDHAADDIRNAIATLPAAMDETRKDVAAAVGLAEFGGERLAQAKAAAEAALARAEADQHNDPLGAFTEIAKVDRELDTILAAAQDAQQQAERAAARLTQDLTAAQAQITAATDFVNTRRGAVGAEARTRLSEAQRHYEAARQLAASDPSKALQHAQAAGDLGARAMRQAQSDVQRWEASRRPQQSAGSNTGAILGGILIDSMMRGGMSGGWGNRGGGGGGGRSPGSFGGPSSSGRITRSGRF</sequence>
<keyword evidence="1" id="KW-0175">Coiled coil</keyword>
<dbReference type="AlphaFoldDB" id="A0A1G6X3K0"/>
<feature type="compositionally biased region" description="Gly residues" evidence="2">
    <location>
        <begin position="647"/>
        <end position="667"/>
    </location>
</feature>
<evidence type="ECO:0000259" key="3">
    <source>
        <dbReference type="Pfam" id="PF04536"/>
    </source>
</evidence>
<feature type="compositionally biased region" description="Polar residues" evidence="2">
    <location>
        <begin position="620"/>
        <end position="630"/>
    </location>
</feature>
<dbReference type="RefSeq" id="WP_083577423.1">
    <property type="nucleotide sequence ID" value="NZ_FNAB01000006.1"/>
</dbReference>
<feature type="domain" description="TPM" evidence="3">
    <location>
        <begin position="57"/>
        <end position="173"/>
    </location>
</feature>
<evidence type="ECO:0000313" key="4">
    <source>
        <dbReference type="EMBL" id="SDD72493.1"/>
    </source>
</evidence>
<organism evidence="4 5">
    <name type="scientific">Rhodococcus tukisamuensis</name>
    <dbReference type="NCBI Taxonomy" id="168276"/>
    <lineage>
        <taxon>Bacteria</taxon>
        <taxon>Bacillati</taxon>
        <taxon>Actinomycetota</taxon>
        <taxon>Actinomycetes</taxon>
        <taxon>Mycobacteriales</taxon>
        <taxon>Nocardiaceae</taxon>
        <taxon>Rhodococcus</taxon>
    </lineage>
</organism>
<feature type="coiled-coil region" evidence="1">
    <location>
        <begin position="476"/>
        <end position="546"/>
    </location>
</feature>
<dbReference type="Proteomes" id="UP000199417">
    <property type="component" value="Unassembled WGS sequence"/>
</dbReference>
<feature type="region of interest" description="Disordered" evidence="2">
    <location>
        <begin position="647"/>
        <end position="681"/>
    </location>
</feature>
<dbReference type="Gene3D" id="3.10.310.50">
    <property type="match status" value="1"/>
</dbReference>
<evidence type="ECO:0000256" key="2">
    <source>
        <dbReference type="SAM" id="MobiDB-lite"/>
    </source>
</evidence>
<name>A0A1G6X3K0_9NOCA</name>
<dbReference type="EMBL" id="FNAB01000006">
    <property type="protein sequence ID" value="SDD72493.1"/>
    <property type="molecule type" value="Genomic_DNA"/>
</dbReference>
<dbReference type="STRING" id="168276.SAMN05444580_10671"/>
<dbReference type="InterPro" id="IPR007621">
    <property type="entry name" value="TPM_dom"/>
</dbReference>
<feature type="region of interest" description="Disordered" evidence="2">
    <location>
        <begin position="584"/>
        <end position="631"/>
    </location>
</feature>
<keyword evidence="5" id="KW-1185">Reference proteome</keyword>
<dbReference type="Pfam" id="PF04536">
    <property type="entry name" value="TPM_phosphatase"/>
    <property type="match status" value="1"/>
</dbReference>
<gene>
    <name evidence="4" type="ORF">SAMN05444580_10671</name>
</gene>